<evidence type="ECO:0000313" key="3">
    <source>
        <dbReference type="Proteomes" id="UP000002058"/>
    </source>
</evidence>
<evidence type="ECO:0000256" key="1">
    <source>
        <dbReference type="SAM" id="MobiDB-lite"/>
    </source>
</evidence>
<accession>C4JHX9</accession>
<dbReference type="VEuPathDB" id="FungiDB:UREG_01404"/>
<reference evidence="3" key="1">
    <citation type="journal article" date="2009" name="Genome Res.">
        <title>Comparative genomic analyses of the human fungal pathogens Coccidioides and their relatives.</title>
        <authorList>
            <person name="Sharpton T.J."/>
            <person name="Stajich J.E."/>
            <person name="Rounsley S.D."/>
            <person name="Gardner M.J."/>
            <person name="Wortman J.R."/>
            <person name="Jordar V.S."/>
            <person name="Maiti R."/>
            <person name="Kodira C.D."/>
            <person name="Neafsey D.E."/>
            <person name="Zeng Q."/>
            <person name="Hung C.-Y."/>
            <person name="McMahan C."/>
            <person name="Muszewska A."/>
            <person name="Grynberg M."/>
            <person name="Mandel M.A."/>
            <person name="Kellner E.M."/>
            <person name="Barker B.M."/>
            <person name="Galgiani J.N."/>
            <person name="Orbach M.J."/>
            <person name="Kirkland T.N."/>
            <person name="Cole G.T."/>
            <person name="Henn M.R."/>
            <person name="Birren B.W."/>
            <person name="Taylor J.W."/>
        </authorList>
    </citation>
    <scope>NUCLEOTIDE SEQUENCE [LARGE SCALE GENOMIC DNA]</scope>
    <source>
        <strain evidence="3">UAMH 1704</strain>
    </source>
</reference>
<dbReference type="RefSeq" id="XP_002541888.1">
    <property type="nucleotide sequence ID" value="XM_002541842.1"/>
</dbReference>
<feature type="region of interest" description="Disordered" evidence="1">
    <location>
        <begin position="67"/>
        <end position="99"/>
    </location>
</feature>
<protein>
    <submittedName>
        <fullName evidence="2">Uncharacterized protein</fullName>
    </submittedName>
</protein>
<dbReference type="KEGG" id="ure:UREG_01404"/>
<dbReference type="GeneID" id="8442733"/>
<gene>
    <name evidence="2" type="ORF">UREG_01404</name>
</gene>
<dbReference type="HOGENOM" id="CLU_2147737_0_0_1"/>
<organism evidence="2 3">
    <name type="scientific">Uncinocarpus reesii (strain UAMH 1704)</name>
    <dbReference type="NCBI Taxonomy" id="336963"/>
    <lineage>
        <taxon>Eukaryota</taxon>
        <taxon>Fungi</taxon>
        <taxon>Dikarya</taxon>
        <taxon>Ascomycota</taxon>
        <taxon>Pezizomycotina</taxon>
        <taxon>Eurotiomycetes</taxon>
        <taxon>Eurotiomycetidae</taxon>
        <taxon>Onygenales</taxon>
        <taxon>Onygenaceae</taxon>
        <taxon>Uncinocarpus</taxon>
    </lineage>
</organism>
<dbReference type="InParanoid" id="C4JHX9"/>
<sequence length="112" mass="12517">MERVQELSPSAHWFERSSSSVGYPGTFNAHAFEDARGDYWERMYSGRFHAYLGSISSASLLDRRELESSSGSLGQREADVKSPAPQWMKPSGSDGMRNQDISVSSLLARFHV</sequence>
<dbReference type="Proteomes" id="UP000002058">
    <property type="component" value="Unassembled WGS sequence"/>
</dbReference>
<evidence type="ECO:0000313" key="2">
    <source>
        <dbReference type="EMBL" id="EEP76555.1"/>
    </source>
</evidence>
<name>C4JHX9_UNCRE</name>
<keyword evidence="3" id="KW-1185">Reference proteome</keyword>
<dbReference type="EMBL" id="CH476615">
    <property type="protein sequence ID" value="EEP76555.1"/>
    <property type="molecule type" value="Genomic_DNA"/>
</dbReference>
<dbReference type="AlphaFoldDB" id="C4JHX9"/>
<proteinExistence type="predicted"/>